<name>A0A928TW06_UNCKA</name>
<evidence type="ECO:0000256" key="3">
    <source>
        <dbReference type="ARBA" id="ARBA00023295"/>
    </source>
</evidence>
<dbReference type="GO" id="GO:0008422">
    <property type="term" value="F:beta-glucosidase activity"/>
    <property type="evidence" value="ECO:0007669"/>
    <property type="project" value="UniProtKB-EC"/>
</dbReference>
<evidence type="ECO:0000313" key="7">
    <source>
        <dbReference type="Proteomes" id="UP000710385"/>
    </source>
</evidence>
<dbReference type="PROSITE" id="PS00572">
    <property type="entry name" value="GLYCOSYL_HYDROL_F1_1"/>
    <property type="match status" value="1"/>
</dbReference>
<organism evidence="6 7">
    <name type="scientific">candidate division WWE3 bacterium</name>
    <dbReference type="NCBI Taxonomy" id="2053526"/>
    <lineage>
        <taxon>Bacteria</taxon>
        <taxon>Katanobacteria</taxon>
    </lineage>
</organism>
<dbReference type="PANTHER" id="PTHR10353:SF209">
    <property type="entry name" value="GALACTOLIPID GALACTOSYLTRANSFERASE SFR2, CHLOROPLASTIC"/>
    <property type="match status" value="1"/>
</dbReference>
<protein>
    <submittedName>
        <fullName evidence="6">Glycoside hydrolase family 1 protein</fullName>
    </submittedName>
</protein>
<dbReference type="InterPro" id="IPR017853">
    <property type="entry name" value="GH"/>
</dbReference>
<evidence type="ECO:0000256" key="1">
    <source>
        <dbReference type="ARBA" id="ARBA00010838"/>
    </source>
</evidence>
<gene>
    <name evidence="6" type="ORF">HS096_00325</name>
</gene>
<dbReference type="GO" id="GO:0016052">
    <property type="term" value="P:carbohydrate catabolic process"/>
    <property type="evidence" value="ECO:0007669"/>
    <property type="project" value="TreeGrafter"/>
</dbReference>
<dbReference type="SUPFAM" id="SSF51445">
    <property type="entry name" value="(Trans)glycosidases"/>
    <property type="match status" value="1"/>
</dbReference>
<comment type="caution">
    <text evidence="6">The sequence shown here is derived from an EMBL/GenBank/DDBJ whole genome shotgun (WGS) entry which is preliminary data.</text>
</comment>
<dbReference type="PANTHER" id="PTHR10353">
    <property type="entry name" value="GLYCOSYL HYDROLASE"/>
    <property type="match status" value="1"/>
</dbReference>
<dbReference type="Pfam" id="PF00232">
    <property type="entry name" value="Glyco_hydro_1"/>
    <property type="match status" value="2"/>
</dbReference>
<keyword evidence="3" id="KW-0326">Glycosidase</keyword>
<dbReference type="Proteomes" id="UP000710385">
    <property type="component" value="Unassembled WGS sequence"/>
</dbReference>
<dbReference type="EMBL" id="JABTTY010000001">
    <property type="protein sequence ID" value="MBE7524833.1"/>
    <property type="molecule type" value="Genomic_DNA"/>
</dbReference>
<evidence type="ECO:0000256" key="4">
    <source>
        <dbReference type="PROSITE-ProRule" id="PRU10055"/>
    </source>
</evidence>
<dbReference type="InterPro" id="IPR001360">
    <property type="entry name" value="Glyco_hydro_1"/>
</dbReference>
<sequence length="394" mass="45880">MKKPLPSSDMPVFPKGPFVVGAGISAHQTEGGNTFSDWWRFEQTVLRKRGDDVSGDAVDHWHQYADDIGLLADAGLNAFRCSLEWAKIEPKEGFYDQNAIEHYRHVLRRLRQRRVFACITLWHFTLPTWAADHGGMEHPEVRRAFVRFAKRMCREFEGEVDLWLTMNEPMVYAMKGYRWGEWPPGIRSFTRTWRVIILLAFLHRRVYRVFKECTHVPVGFAKSFISFHVGRRHALHDRIIAWWKNVVWNDAFFWLTIGSNDAIGVNYYIGETVGSGGRKQPTDDMGWAIWPEGFRLALLRATKHGLPIYITENGIATEDDGRRIVYIRKHLAALKDVKERADIRGYFYWSLLDNFEWDKGFEKRFGLIAVDRSTMQRIPKPSLAALGRMAKTMR</sequence>
<reference evidence="6" key="1">
    <citation type="submission" date="2020-05" db="EMBL/GenBank/DDBJ databases">
        <title>High-Quality Genomes of Partial-Nitritation/Anammox System by Hierarchical Clustering Based Hybrid Assembly.</title>
        <authorList>
            <person name="Liu L."/>
            <person name="Wang Y."/>
            <person name="Che Y."/>
            <person name="Chen Y."/>
            <person name="Xia Y."/>
            <person name="Luo R."/>
            <person name="Cheng S.H."/>
            <person name="Zheng C."/>
            <person name="Zhang T."/>
        </authorList>
    </citation>
    <scope>NUCLEOTIDE SEQUENCE</scope>
    <source>
        <strain evidence="6">H1_PAT1</strain>
    </source>
</reference>
<evidence type="ECO:0000313" key="6">
    <source>
        <dbReference type="EMBL" id="MBE7524833.1"/>
    </source>
</evidence>
<dbReference type="AlphaFoldDB" id="A0A928TW06"/>
<feature type="active site" description="Nucleophile" evidence="4">
    <location>
        <position position="312"/>
    </location>
</feature>
<dbReference type="PRINTS" id="PR00131">
    <property type="entry name" value="GLHYDRLASE1"/>
</dbReference>
<dbReference type="GO" id="GO:0005829">
    <property type="term" value="C:cytosol"/>
    <property type="evidence" value="ECO:0007669"/>
    <property type="project" value="TreeGrafter"/>
</dbReference>
<keyword evidence="2 6" id="KW-0378">Hydrolase</keyword>
<accession>A0A928TW06</accession>
<evidence type="ECO:0000256" key="5">
    <source>
        <dbReference type="RuleBase" id="RU003690"/>
    </source>
</evidence>
<proteinExistence type="inferred from homology"/>
<dbReference type="InterPro" id="IPR018120">
    <property type="entry name" value="Glyco_hydro_1_AS"/>
</dbReference>
<dbReference type="Gene3D" id="3.20.20.80">
    <property type="entry name" value="Glycosidases"/>
    <property type="match status" value="1"/>
</dbReference>
<evidence type="ECO:0000256" key="2">
    <source>
        <dbReference type="ARBA" id="ARBA00022801"/>
    </source>
</evidence>
<comment type="similarity">
    <text evidence="1 5">Belongs to the glycosyl hydrolase 1 family.</text>
</comment>